<dbReference type="EMBL" id="JANBPG010001880">
    <property type="protein sequence ID" value="KAJ1887903.1"/>
    <property type="molecule type" value="Genomic_DNA"/>
</dbReference>
<keyword evidence="1" id="KW-0675">Receptor</keyword>
<accession>A0ACC1IB38</accession>
<name>A0ACC1IB38_9FUNG</name>
<sequence length="310" mass="33378">MTSVSPTDDELDGLLDDAFEQFTVEAATPKAPTNNSTSAKPTTNPPPPPPAAAAASRDAIDSARFQEDFAQQLAKGMESLLKDGGNLDSGSDKNMKKTLDDLLQQLGTIQADMGLHTPAPAPTQQQPQAASAAPSVSEKAAPGSFQDKIKATMDKLKESASEADSVGSAGDARIFDELMRQMEGMEGLGDDPQLDSLVDDVIGQLMSKDVLSQPLKDLDTAYPAYLKKNKDSLSAEDYTRYEKQHAYVRQILALFDETEGDTVNPRIAELMQEMQDCGQPPDELLKLLAPDMDISKGEVKEPEVPNCCVM</sequence>
<reference evidence="1" key="1">
    <citation type="submission" date="2022-07" db="EMBL/GenBank/DDBJ databases">
        <title>Phylogenomic reconstructions and comparative analyses of Kickxellomycotina fungi.</title>
        <authorList>
            <person name="Reynolds N.K."/>
            <person name="Stajich J.E."/>
            <person name="Barry K."/>
            <person name="Grigoriev I.V."/>
            <person name="Crous P."/>
            <person name="Smith M.E."/>
        </authorList>
    </citation>
    <scope>NUCLEOTIDE SEQUENCE</scope>
    <source>
        <strain evidence="1">Benny 63K</strain>
    </source>
</reference>
<gene>
    <name evidence="1" type="primary">PEX19_1</name>
    <name evidence="1" type="ORF">LPJ66_008860</name>
</gene>
<dbReference type="Proteomes" id="UP001150581">
    <property type="component" value="Unassembled WGS sequence"/>
</dbReference>
<proteinExistence type="predicted"/>
<evidence type="ECO:0000313" key="2">
    <source>
        <dbReference type="Proteomes" id="UP001150581"/>
    </source>
</evidence>
<protein>
    <submittedName>
        <fullName evidence="1">Peroxisome chaperone and import receptor</fullName>
    </submittedName>
</protein>
<evidence type="ECO:0000313" key="1">
    <source>
        <dbReference type="EMBL" id="KAJ1887903.1"/>
    </source>
</evidence>
<keyword evidence="2" id="KW-1185">Reference proteome</keyword>
<organism evidence="1 2">
    <name type="scientific">Kickxella alabastrina</name>
    <dbReference type="NCBI Taxonomy" id="61397"/>
    <lineage>
        <taxon>Eukaryota</taxon>
        <taxon>Fungi</taxon>
        <taxon>Fungi incertae sedis</taxon>
        <taxon>Zoopagomycota</taxon>
        <taxon>Kickxellomycotina</taxon>
        <taxon>Kickxellomycetes</taxon>
        <taxon>Kickxellales</taxon>
        <taxon>Kickxellaceae</taxon>
        <taxon>Kickxella</taxon>
    </lineage>
</organism>
<comment type="caution">
    <text evidence="1">The sequence shown here is derived from an EMBL/GenBank/DDBJ whole genome shotgun (WGS) entry which is preliminary data.</text>
</comment>